<protein>
    <recommendedName>
        <fullName evidence="5">Small ribosomal subunit protein eS27</fullName>
    </recommendedName>
</protein>
<dbReference type="InterPro" id="IPR011332">
    <property type="entry name" value="Ribosomal_zn-bd"/>
</dbReference>
<dbReference type="GO" id="GO:0008270">
    <property type="term" value="F:zinc ion binding"/>
    <property type="evidence" value="ECO:0007669"/>
    <property type="project" value="UniProtKB-UniRule"/>
</dbReference>
<dbReference type="HAMAP" id="MF_00371">
    <property type="entry name" value="Ribosomal_eS27"/>
    <property type="match status" value="1"/>
</dbReference>
<dbReference type="Gene3D" id="2.20.25.100">
    <property type="entry name" value="Zn-binding ribosomal proteins"/>
    <property type="match status" value="1"/>
</dbReference>
<dbReference type="EMBL" id="BMNY01000001">
    <property type="protein sequence ID" value="GGM72136.1"/>
    <property type="molecule type" value="Genomic_DNA"/>
</dbReference>
<evidence type="ECO:0000256" key="2">
    <source>
        <dbReference type="ARBA" id="ARBA00022833"/>
    </source>
</evidence>
<dbReference type="NCBIfam" id="NF001629">
    <property type="entry name" value="PRK00415.1"/>
    <property type="match status" value="1"/>
</dbReference>
<reference evidence="6" key="2">
    <citation type="submission" date="2022-09" db="EMBL/GenBank/DDBJ databases">
        <authorList>
            <person name="Sun Q."/>
            <person name="Ohkuma M."/>
        </authorList>
    </citation>
    <scope>NUCLEOTIDE SEQUENCE</scope>
    <source>
        <strain evidence="6">JCM 13583</strain>
    </source>
</reference>
<evidence type="ECO:0000256" key="5">
    <source>
        <dbReference type="HAMAP-Rule" id="MF_00371"/>
    </source>
</evidence>
<feature type="binding site" evidence="5">
    <location>
        <position position="21"/>
    </location>
    <ligand>
        <name>Zn(2+)</name>
        <dbReference type="ChEBI" id="CHEBI:29105"/>
    </ligand>
</feature>
<dbReference type="GO" id="GO:1990904">
    <property type="term" value="C:ribonucleoprotein complex"/>
    <property type="evidence" value="ECO:0007669"/>
    <property type="project" value="UniProtKB-KW"/>
</dbReference>
<dbReference type="InterPro" id="IPR023407">
    <property type="entry name" value="Ribosomal_eS27_Zn-bd_dom_sf"/>
</dbReference>
<feature type="binding site" evidence="5">
    <location>
        <position position="24"/>
    </location>
    <ligand>
        <name>Zn(2+)</name>
        <dbReference type="ChEBI" id="CHEBI:29105"/>
    </ligand>
</feature>
<dbReference type="Pfam" id="PF01667">
    <property type="entry name" value="Ribosomal_S27e"/>
    <property type="match status" value="1"/>
</dbReference>
<dbReference type="AlphaFoldDB" id="A0AA37F994"/>
<dbReference type="GO" id="GO:0005840">
    <property type="term" value="C:ribosome"/>
    <property type="evidence" value="ECO:0007669"/>
    <property type="project" value="UniProtKB-KW"/>
</dbReference>
<keyword evidence="7" id="KW-1185">Reference proteome</keyword>
<feature type="binding site" evidence="5">
    <location>
        <position position="40"/>
    </location>
    <ligand>
        <name>Zn(2+)</name>
        <dbReference type="ChEBI" id="CHEBI:29105"/>
    </ligand>
</feature>
<keyword evidence="5" id="KW-0863">Zinc-finger</keyword>
<feature type="zinc finger region" description="C4-type" evidence="5">
    <location>
        <begin position="21"/>
        <end position="43"/>
    </location>
</feature>
<comment type="subunit">
    <text evidence="5">Part of the 30S ribosomal subunit.</text>
</comment>
<keyword evidence="3 5" id="KW-0689">Ribosomal protein</keyword>
<sequence>MADAKFKKIKFAGNKFIKVKCKDCGNEQITYSKVSSKVVCSICGSTLAVPTGGSTAVASDVVEEVK</sequence>
<comment type="cofactor">
    <cofactor evidence="5">
        <name>Zn(2+)</name>
        <dbReference type="ChEBI" id="CHEBI:29105"/>
    </cofactor>
    <text evidence="5">Binds 1 zinc ion per subunit.</text>
</comment>
<dbReference type="InterPro" id="IPR000592">
    <property type="entry name" value="Ribosomal_eS27"/>
</dbReference>
<keyword evidence="4 5" id="KW-0687">Ribonucleoprotein</keyword>
<name>A0AA37F994_9ARCH</name>
<dbReference type="GO" id="GO:0003735">
    <property type="term" value="F:structural constituent of ribosome"/>
    <property type="evidence" value="ECO:0007669"/>
    <property type="project" value="InterPro"/>
</dbReference>
<keyword evidence="5" id="KW-0479">Metal-binding</keyword>
<proteinExistence type="inferred from homology"/>
<dbReference type="RefSeq" id="WP_188680501.1">
    <property type="nucleotide sequence ID" value="NZ_BMNY01000001.1"/>
</dbReference>
<evidence type="ECO:0000313" key="6">
    <source>
        <dbReference type="EMBL" id="GGM72136.1"/>
    </source>
</evidence>
<gene>
    <name evidence="5" type="primary">rps27e</name>
    <name evidence="6" type="ORF">GCM10007108_07910</name>
</gene>
<comment type="similarity">
    <text evidence="1 5">Belongs to the eukaryotic ribosomal protein eS27 family.</text>
</comment>
<reference evidence="6" key="1">
    <citation type="journal article" date="2014" name="Int. J. Syst. Evol. Microbiol.">
        <title>Complete genome sequence of Corynebacterium casei LMG S-19264T (=DSM 44701T), isolated from a smear-ripened cheese.</title>
        <authorList>
            <consortium name="US DOE Joint Genome Institute (JGI-PGF)"/>
            <person name="Walter F."/>
            <person name="Albersmeier A."/>
            <person name="Kalinowski J."/>
            <person name="Ruckert C."/>
        </authorList>
    </citation>
    <scope>NUCLEOTIDE SEQUENCE</scope>
    <source>
        <strain evidence="6">JCM 13583</strain>
    </source>
</reference>
<evidence type="ECO:0000313" key="7">
    <source>
        <dbReference type="Proteomes" id="UP000632195"/>
    </source>
</evidence>
<feature type="binding site" evidence="5">
    <location>
        <position position="43"/>
    </location>
    <ligand>
        <name>Zn(2+)</name>
        <dbReference type="ChEBI" id="CHEBI:29105"/>
    </ligand>
</feature>
<keyword evidence="2 5" id="KW-0862">Zinc</keyword>
<dbReference type="GO" id="GO:0006412">
    <property type="term" value="P:translation"/>
    <property type="evidence" value="ECO:0007669"/>
    <property type="project" value="UniProtKB-UniRule"/>
</dbReference>
<evidence type="ECO:0000256" key="3">
    <source>
        <dbReference type="ARBA" id="ARBA00022980"/>
    </source>
</evidence>
<evidence type="ECO:0000256" key="4">
    <source>
        <dbReference type="ARBA" id="ARBA00023274"/>
    </source>
</evidence>
<evidence type="ECO:0000256" key="1">
    <source>
        <dbReference type="ARBA" id="ARBA00010919"/>
    </source>
</evidence>
<comment type="caution">
    <text evidence="6">The sequence shown here is derived from an EMBL/GenBank/DDBJ whole genome shotgun (WGS) entry which is preliminary data.</text>
</comment>
<accession>A0AA37F994</accession>
<dbReference type="Proteomes" id="UP000632195">
    <property type="component" value="Unassembled WGS sequence"/>
</dbReference>
<dbReference type="SUPFAM" id="SSF57829">
    <property type="entry name" value="Zn-binding ribosomal proteins"/>
    <property type="match status" value="1"/>
</dbReference>
<organism evidence="6 7">
    <name type="scientific">Thermogymnomonas acidicola</name>
    <dbReference type="NCBI Taxonomy" id="399579"/>
    <lineage>
        <taxon>Archaea</taxon>
        <taxon>Methanobacteriati</taxon>
        <taxon>Thermoplasmatota</taxon>
        <taxon>Thermoplasmata</taxon>
        <taxon>Thermoplasmatales</taxon>
        <taxon>Thermogymnomonas</taxon>
    </lineage>
</organism>